<feature type="transmembrane region" description="Helical" evidence="7">
    <location>
        <begin position="127"/>
        <end position="150"/>
    </location>
</feature>
<feature type="transmembrane region" description="Helical" evidence="7">
    <location>
        <begin position="84"/>
        <end position="106"/>
    </location>
</feature>
<feature type="transmembrane region" description="Helical" evidence="7">
    <location>
        <begin position="202"/>
        <end position="221"/>
    </location>
</feature>
<feature type="transmembrane region" description="Helical" evidence="7">
    <location>
        <begin position="233"/>
        <end position="257"/>
    </location>
</feature>
<gene>
    <name evidence="8" type="ORF">AGR4C_Cc160192</name>
</gene>
<evidence type="ECO:0000256" key="7">
    <source>
        <dbReference type="SAM" id="Phobius"/>
    </source>
</evidence>
<protein>
    <submittedName>
        <fullName evidence="8">Cytochrome bd ubiquinol oxidase, subunit II (CydB, qxtB)</fullName>
        <ecNumber evidence="8">1.10.3.-</ecNumber>
    </submittedName>
</protein>
<evidence type="ECO:0000256" key="1">
    <source>
        <dbReference type="ARBA" id="ARBA00004651"/>
    </source>
</evidence>
<dbReference type="GO" id="GO:0070069">
    <property type="term" value="C:cytochrome complex"/>
    <property type="evidence" value="ECO:0007669"/>
    <property type="project" value="TreeGrafter"/>
</dbReference>
<keyword evidence="6 7" id="KW-0472">Membrane</keyword>
<name>A0A1S7P810_AGRTU</name>
<dbReference type="GO" id="GO:0009055">
    <property type="term" value="F:electron transfer activity"/>
    <property type="evidence" value="ECO:0007669"/>
    <property type="project" value="TreeGrafter"/>
</dbReference>
<feature type="transmembrane region" description="Helical" evidence="7">
    <location>
        <begin position="12"/>
        <end position="33"/>
    </location>
</feature>
<dbReference type="PIRSF" id="PIRSF000267">
    <property type="entry name" value="Cyt_oxidse_sub2"/>
    <property type="match status" value="1"/>
</dbReference>
<dbReference type="Pfam" id="PF02322">
    <property type="entry name" value="Cyt_bd_oxida_II"/>
    <property type="match status" value="1"/>
</dbReference>
<dbReference type="Proteomes" id="UP000191897">
    <property type="component" value="Unassembled WGS sequence"/>
</dbReference>
<accession>A0A1S7P810</accession>
<dbReference type="GO" id="GO:0019646">
    <property type="term" value="P:aerobic electron transport chain"/>
    <property type="evidence" value="ECO:0007669"/>
    <property type="project" value="TreeGrafter"/>
</dbReference>
<evidence type="ECO:0000256" key="2">
    <source>
        <dbReference type="ARBA" id="ARBA00007543"/>
    </source>
</evidence>
<dbReference type="EMBL" id="FBWC01000008">
    <property type="protein sequence ID" value="CUX17439.1"/>
    <property type="molecule type" value="Genomic_DNA"/>
</dbReference>
<keyword evidence="5 7" id="KW-1133">Transmembrane helix</keyword>
<dbReference type="AlphaFoldDB" id="A0A1S7P810"/>
<evidence type="ECO:0000313" key="9">
    <source>
        <dbReference type="Proteomes" id="UP000191897"/>
    </source>
</evidence>
<comment type="subcellular location">
    <subcellularLocation>
        <location evidence="1">Cell membrane</location>
        <topology evidence="1">Multi-pass membrane protein</topology>
    </subcellularLocation>
</comment>
<keyword evidence="3" id="KW-1003">Cell membrane</keyword>
<dbReference type="NCBIfam" id="TIGR00203">
    <property type="entry name" value="cydB"/>
    <property type="match status" value="1"/>
</dbReference>
<dbReference type="GO" id="GO:0016682">
    <property type="term" value="F:oxidoreductase activity, acting on diphenols and related substances as donors, oxygen as acceptor"/>
    <property type="evidence" value="ECO:0007669"/>
    <property type="project" value="TreeGrafter"/>
</dbReference>
<proteinExistence type="inferred from homology"/>
<keyword evidence="8" id="KW-0560">Oxidoreductase</keyword>
<feature type="transmembrane region" description="Helical" evidence="7">
    <location>
        <begin position="170"/>
        <end position="190"/>
    </location>
</feature>
<keyword evidence="4 7" id="KW-0812">Transmembrane</keyword>
<evidence type="ECO:0000256" key="4">
    <source>
        <dbReference type="ARBA" id="ARBA00022692"/>
    </source>
</evidence>
<dbReference type="EC" id="1.10.3.-" evidence="8"/>
<evidence type="ECO:0000256" key="6">
    <source>
        <dbReference type="ARBA" id="ARBA00023136"/>
    </source>
</evidence>
<dbReference type="InterPro" id="IPR003317">
    <property type="entry name" value="Cyt-d_oxidase_su2"/>
</dbReference>
<evidence type="ECO:0000313" key="8">
    <source>
        <dbReference type="EMBL" id="CUX17439.1"/>
    </source>
</evidence>
<sequence>MLRKCIRETVMMFDLAFIWAGLIAFAVLAYVILDGFDLGIGILFPLFPKRHDRDVMTNSIAPVWDGNETWLVLGGGGLMAVFPLAYATVLPALYMPIILMLLGLIFRGVAFEFRWRTNRGSIWWDTGFFIGSTIAAFMQGVALGALVQGIRVVNRAYAGGWWDWLTPFSIVTGLAVVVGYALLGATWINLKTTGELQAHARKISMATGVGTLLLIGVVSIWTPFIDRVYFERWFGWPTAFFSALVPLLVAMCAAALWHGLLREKSVQPFLAALGLFIICFAGIGISFYPYIVPGSLTIWEAAAPESSLAFLLVGASVLVPIILAYTGYAYWVFRGKIDPEEGYH</sequence>
<reference evidence="8 9" key="1">
    <citation type="submission" date="2016-01" db="EMBL/GenBank/DDBJ databases">
        <authorList>
            <person name="Oliw E.H."/>
        </authorList>
    </citation>
    <scope>NUCLEOTIDE SEQUENCE [LARGE SCALE GENOMIC DNA]</scope>
    <source>
        <strain evidence="8 9">Kerr 14</strain>
    </source>
</reference>
<feature type="transmembrane region" description="Helical" evidence="7">
    <location>
        <begin position="308"/>
        <end position="333"/>
    </location>
</feature>
<comment type="similarity">
    <text evidence="2">Belongs to the cytochrome ubiquinol oxidase subunit 2 family.</text>
</comment>
<dbReference type="PANTHER" id="PTHR43141">
    <property type="entry name" value="CYTOCHROME BD2 SUBUNIT II"/>
    <property type="match status" value="1"/>
</dbReference>
<evidence type="ECO:0000256" key="3">
    <source>
        <dbReference type="ARBA" id="ARBA00022475"/>
    </source>
</evidence>
<dbReference type="GO" id="GO:0005886">
    <property type="term" value="C:plasma membrane"/>
    <property type="evidence" value="ECO:0007669"/>
    <property type="project" value="UniProtKB-SubCell"/>
</dbReference>
<dbReference type="PANTHER" id="PTHR43141:SF4">
    <property type="entry name" value="CYTOCHROME BD2 SUBUNIT II"/>
    <property type="match status" value="1"/>
</dbReference>
<evidence type="ECO:0000256" key="5">
    <source>
        <dbReference type="ARBA" id="ARBA00022989"/>
    </source>
</evidence>
<feature type="transmembrane region" description="Helical" evidence="7">
    <location>
        <begin position="269"/>
        <end position="288"/>
    </location>
</feature>
<organism evidence="8 9">
    <name type="scientific">Agrobacterium tumefaciens str. Kerr 14</name>
    <dbReference type="NCBI Taxonomy" id="1183424"/>
    <lineage>
        <taxon>Bacteria</taxon>
        <taxon>Pseudomonadati</taxon>
        <taxon>Pseudomonadota</taxon>
        <taxon>Alphaproteobacteria</taxon>
        <taxon>Hyphomicrobiales</taxon>
        <taxon>Rhizobiaceae</taxon>
        <taxon>Rhizobium/Agrobacterium group</taxon>
        <taxon>Agrobacterium</taxon>
        <taxon>Agrobacterium tumefaciens complex</taxon>
    </lineage>
</organism>